<dbReference type="Proteomes" id="UP000188600">
    <property type="component" value="Unassembled WGS sequence"/>
</dbReference>
<dbReference type="PANTHER" id="PTHR33055:SF13">
    <property type="entry name" value="TRANSPOSASE"/>
    <property type="match status" value="1"/>
</dbReference>
<name>A0AB36JQ56_9STRE</name>
<dbReference type="Proteomes" id="UP000188946">
    <property type="component" value="Unassembled WGS sequence"/>
</dbReference>
<dbReference type="GO" id="GO:0003677">
    <property type="term" value="F:DNA binding"/>
    <property type="evidence" value="ECO:0007669"/>
    <property type="project" value="InterPro"/>
</dbReference>
<feature type="domain" description="Transposase IS110-like N-terminal" evidence="1">
    <location>
        <begin position="9"/>
        <end position="155"/>
    </location>
</feature>
<protein>
    <submittedName>
        <fullName evidence="4">IS110 family transposase</fullName>
    </submittedName>
</protein>
<dbReference type="NCBIfam" id="NF033542">
    <property type="entry name" value="transpos_IS110"/>
    <property type="match status" value="1"/>
</dbReference>
<feature type="domain" description="Transposase IS116/IS110/IS902 C-terminal" evidence="2">
    <location>
        <begin position="233"/>
        <end position="301"/>
    </location>
</feature>
<dbReference type="Pfam" id="PF02371">
    <property type="entry name" value="Transposase_20"/>
    <property type="match status" value="1"/>
</dbReference>
<keyword evidence="6" id="KW-1185">Reference proteome</keyword>
<dbReference type="InterPro" id="IPR047650">
    <property type="entry name" value="Transpos_IS110"/>
</dbReference>
<reference evidence="5 6" key="1">
    <citation type="submission" date="2016-12" db="EMBL/GenBank/DDBJ databases">
        <authorList>
            <person name="Gulvik C.A."/>
        </authorList>
    </citation>
    <scope>NUCLEOTIDE SEQUENCE [LARGE SCALE GENOMIC DNA]</scope>
    <source>
        <strain evidence="3 6">12-5202</strain>
        <strain evidence="4 5">12-5291</strain>
    </source>
</reference>
<dbReference type="InterPro" id="IPR003346">
    <property type="entry name" value="Transposase_20"/>
</dbReference>
<dbReference type="InterPro" id="IPR002525">
    <property type="entry name" value="Transp_IS110-like_N"/>
</dbReference>
<dbReference type="AlphaFoldDB" id="A0AB36JQ56"/>
<dbReference type="EMBL" id="MSPR01000026">
    <property type="protein sequence ID" value="ONK26042.1"/>
    <property type="molecule type" value="Genomic_DNA"/>
</dbReference>
<evidence type="ECO:0000313" key="5">
    <source>
        <dbReference type="Proteomes" id="UP000188600"/>
    </source>
</evidence>
<evidence type="ECO:0000313" key="3">
    <source>
        <dbReference type="EMBL" id="ONK26042.1"/>
    </source>
</evidence>
<dbReference type="GO" id="GO:0004803">
    <property type="term" value="F:transposase activity"/>
    <property type="evidence" value="ECO:0007669"/>
    <property type="project" value="InterPro"/>
</dbReference>
<dbReference type="RefSeq" id="WP_076996800.1">
    <property type="nucleotide sequence ID" value="NZ_MSPR01000026.1"/>
</dbReference>
<dbReference type="PANTHER" id="PTHR33055">
    <property type="entry name" value="TRANSPOSASE FOR INSERTION SEQUENCE ELEMENT IS1111A"/>
    <property type="match status" value="1"/>
</dbReference>
<dbReference type="EMBL" id="MSPT01000011">
    <property type="protein sequence ID" value="ONK27118.1"/>
    <property type="molecule type" value="Genomic_DNA"/>
</dbReference>
<dbReference type="GO" id="GO:0006313">
    <property type="term" value="P:DNA transposition"/>
    <property type="evidence" value="ECO:0007669"/>
    <property type="project" value="InterPro"/>
</dbReference>
<accession>A0AB36JQ56</accession>
<comment type="caution">
    <text evidence="4">The sequence shown here is derived from an EMBL/GenBank/DDBJ whole genome shotgun (WGS) entry which is preliminary data.</text>
</comment>
<evidence type="ECO:0000259" key="2">
    <source>
        <dbReference type="Pfam" id="PF02371"/>
    </source>
</evidence>
<proteinExistence type="predicted"/>
<gene>
    <name evidence="3" type="ORF">BVE84_09645</name>
    <name evidence="4" type="ORF">BVE86_06015</name>
</gene>
<sequence length="373" mass="42587">MFHFTTLFIGMDVHKESFSLCCYDMMANQFKHSTKVDPNVSYIVNYVTELRRLYGQDAEVLCGYEAGCLGFTLYHQLQAHGIPCIVLAPTTVMKEGSKRVKTDKKDADQLAKALAFRSYRPVHTPTAEDEQVKEYIRMRTDHKVALKKIKQQILSFCLRHDFRYTEGSNHWTQKHVRWLRSLNPEGLYAEILTEYLLTYEKLVDQIERYDTRIEQLAQSDNYQEKVSQLSCFIGIKTLTALSIVAEIGDVNRFATAQNFSSYLGLTPSENSSGDKERRGAITKAGNSHVRRLLIEAAQSLAKGTIGYKSKELKRRQSGNRVEVIAYADKANERLRRRYRTLVLGKNKKQNVAKTAIAGELSGFIWGMMTGRIA</sequence>
<evidence type="ECO:0000313" key="6">
    <source>
        <dbReference type="Proteomes" id="UP000188946"/>
    </source>
</evidence>
<dbReference type="Pfam" id="PF01548">
    <property type="entry name" value="DEDD_Tnp_IS110"/>
    <property type="match status" value="1"/>
</dbReference>
<evidence type="ECO:0000259" key="1">
    <source>
        <dbReference type="Pfam" id="PF01548"/>
    </source>
</evidence>
<evidence type="ECO:0000313" key="4">
    <source>
        <dbReference type="EMBL" id="ONK27118.1"/>
    </source>
</evidence>
<organism evidence="4 5">
    <name type="scientific">Streptococcus azizii</name>
    <dbReference type="NCBI Taxonomy" id="1579424"/>
    <lineage>
        <taxon>Bacteria</taxon>
        <taxon>Bacillati</taxon>
        <taxon>Bacillota</taxon>
        <taxon>Bacilli</taxon>
        <taxon>Lactobacillales</taxon>
        <taxon>Streptococcaceae</taxon>
        <taxon>Streptococcus</taxon>
    </lineage>
</organism>